<dbReference type="InterPro" id="IPR002659">
    <property type="entry name" value="Glyco_trans_31"/>
</dbReference>
<accession>A0ABM1NSC9</accession>
<reference evidence="11" key="2">
    <citation type="journal article" date="2016" name="G3 (Bethesda)">
        <title>Genome Evolution in Three Species of Cactophilic Drosophila.</title>
        <authorList>
            <person name="Sanchez-Flores A."/>
            <person name="Penazola F."/>
            <person name="Carpinteyro-Ponce J."/>
            <person name="Nazario-Yepiz N."/>
            <person name="Abreu-Goodger C."/>
            <person name="Machado C.A."/>
            <person name="Markow T.A."/>
        </authorList>
    </citation>
    <scope>NUCLEOTIDE SEQUENCE [LARGE SCALE GENOMIC DNA]</scope>
</reference>
<evidence type="ECO:0000256" key="3">
    <source>
        <dbReference type="ARBA" id="ARBA00022676"/>
    </source>
</evidence>
<dbReference type="Gene3D" id="3.90.550.50">
    <property type="match status" value="1"/>
</dbReference>
<name>A0ABM1NSC9_DROAR</name>
<organism evidence="11 12">
    <name type="scientific">Drosophila arizonae</name>
    <name type="common">Fruit fly</name>
    <dbReference type="NCBI Taxonomy" id="7263"/>
    <lineage>
        <taxon>Eukaryota</taxon>
        <taxon>Metazoa</taxon>
        <taxon>Ecdysozoa</taxon>
        <taxon>Arthropoda</taxon>
        <taxon>Hexapoda</taxon>
        <taxon>Insecta</taxon>
        <taxon>Pterygota</taxon>
        <taxon>Neoptera</taxon>
        <taxon>Endopterygota</taxon>
        <taxon>Diptera</taxon>
        <taxon>Brachycera</taxon>
        <taxon>Muscomorpha</taxon>
        <taxon>Ephydroidea</taxon>
        <taxon>Drosophilidae</taxon>
        <taxon>Drosophila</taxon>
    </lineage>
</organism>
<protein>
    <recommendedName>
        <fullName evidence="10">Hexosyltransferase</fullName>
        <ecNumber evidence="10">2.4.1.-</ecNumber>
    </recommendedName>
</protein>
<evidence type="ECO:0000256" key="5">
    <source>
        <dbReference type="ARBA" id="ARBA00022692"/>
    </source>
</evidence>
<keyword evidence="6" id="KW-0735">Signal-anchor</keyword>
<evidence type="ECO:0000256" key="1">
    <source>
        <dbReference type="ARBA" id="ARBA00004323"/>
    </source>
</evidence>
<keyword evidence="8 10" id="KW-0333">Golgi apparatus</keyword>
<evidence type="ECO:0000256" key="2">
    <source>
        <dbReference type="ARBA" id="ARBA00008661"/>
    </source>
</evidence>
<proteinExistence type="inferred from homology"/>
<dbReference type="PANTHER" id="PTHR11214">
    <property type="entry name" value="BETA-1,3-N-ACETYLGLUCOSAMINYLTRANSFERASE"/>
    <property type="match status" value="1"/>
</dbReference>
<keyword evidence="11" id="KW-1185">Reference proteome</keyword>
<evidence type="ECO:0000256" key="8">
    <source>
        <dbReference type="ARBA" id="ARBA00023034"/>
    </source>
</evidence>
<keyword evidence="9" id="KW-0472">Membrane</keyword>
<dbReference type="EC" id="2.4.1.-" evidence="10"/>
<comment type="similarity">
    <text evidence="2 10">Belongs to the glycosyltransferase 31 family.</text>
</comment>
<evidence type="ECO:0000313" key="11">
    <source>
        <dbReference type="Proteomes" id="UP000694904"/>
    </source>
</evidence>
<dbReference type="Pfam" id="PF01762">
    <property type="entry name" value="Galactosyl_T"/>
    <property type="match status" value="1"/>
</dbReference>
<keyword evidence="4" id="KW-0808">Transferase</keyword>
<reference evidence="12" key="3">
    <citation type="submission" date="2025-08" db="UniProtKB">
        <authorList>
            <consortium name="RefSeq"/>
        </authorList>
    </citation>
    <scope>IDENTIFICATION</scope>
    <source>
        <tissue evidence="12">Whole organism</tissue>
    </source>
</reference>
<comment type="subcellular location">
    <subcellularLocation>
        <location evidence="1 10">Golgi apparatus membrane</location>
        <topology evidence="1 10">Single-pass type II membrane protein</topology>
    </subcellularLocation>
</comment>
<dbReference type="GeneID" id="108610340"/>
<dbReference type="Proteomes" id="UP000694904">
    <property type="component" value="Chromosome 3"/>
</dbReference>
<sequence>MRRMNNLVTLFTAITAFFFGSFITRILSTVDKCPAHRSGVVKLEPHPDLFLVILVLSAPDNAELRQSMRDTWLRLGQPLNQPYFPEEHIYLPKYSKAGGHLQMETVETQAQRLTHYIKWQQELTKMDQPRVQRKIKFKHLFAIGTQQMSGILRGELEREQQQNKDLLLLPRLHDDYLNLTEKLIQSLEALTRFYDFSYLLKVDDDTYVKLDNLLNELVSYDRKLLRNRADYGHDPQPELYWGYFNGRATIKTKGRWREPNYYLSKNYINYALGGGYVLSRKLCEHVANHSDLLSTYVSEDASLGTWLAPLRHVYRWHDPRFDTAYTPTKCHPYHLVLHKRNQRHMDDLYANKLCTHEVPGQRVFVSYYYDWTKPADKCCDNIVT</sequence>
<evidence type="ECO:0000256" key="4">
    <source>
        <dbReference type="ARBA" id="ARBA00022679"/>
    </source>
</evidence>
<keyword evidence="3 10" id="KW-0328">Glycosyltransferase</keyword>
<dbReference type="PANTHER" id="PTHR11214:SF3">
    <property type="entry name" value="BETA-1,3-GALACTOSYLTRANSFERASE 6"/>
    <property type="match status" value="1"/>
</dbReference>
<evidence type="ECO:0000256" key="6">
    <source>
        <dbReference type="ARBA" id="ARBA00022968"/>
    </source>
</evidence>
<dbReference type="RefSeq" id="XP_017857865.1">
    <property type="nucleotide sequence ID" value="XM_018002376.1"/>
</dbReference>
<keyword evidence="5" id="KW-0812">Transmembrane</keyword>
<evidence type="ECO:0000256" key="7">
    <source>
        <dbReference type="ARBA" id="ARBA00022989"/>
    </source>
</evidence>
<keyword evidence="7" id="KW-1133">Transmembrane helix</keyword>
<gene>
    <name evidence="12" type="primary">LOC108610340</name>
</gene>
<reference evidence="11" key="1">
    <citation type="journal article" date="1997" name="Nucleic Acids Res.">
        <title>tRNAscan-SE: a program for improved detection of transfer RNA genes in genomic sequence.</title>
        <authorList>
            <person name="Lowe T.M."/>
            <person name="Eddy S.R."/>
        </authorList>
    </citation>
    <scope>NUCLEOTIDE SEQUENCE [LARGE SCALE GENOMIC DNA]</scope>
</reference>
<evidence type="ECO:0000256" key="9">
    <source>
        <dbReference type="ARBA" id="ARBA00023136"/>
    </source>
</evidence>
<evidence type="ECO:0000313" key="12">
    <source>
        <dbReference type="RefSeq" id="XP_017857865.1"/>
    </source>
</evidence>
<evidence type="ECO:0000256" key="10">
    <source>
        <dbReference type="RuleBase" id="RU363063"/>
    </source>
</evidence>